<dbReference type="FunFam" id="1.10.10.10:FF:000561">
    <property type="entry name" value="ArsR family transcriptional regulator"/>
    <property type="match status" value="1"/>
</dbReference>
<dbReference type="GO" id="GO:0003700">
    <property type="term" value="F:DNA-binding transcription factor activity"/>
    <property type="evidence" value="ECO:0007669"/>
    <property type="project" value="InterPro"/>
</dbReference>
<dbReference type="PROSITE" id="PS50987">
    <property type="entry name" value="HTH_ARSR_2"/>
    <property type="match status" value="1"/>
</dbReference>
<dbReference type="AlphaFoldDB" id="A0A372M5Z1"/>
<gene>
    <name evidence="5" type="ORF">DY218_12770</name>
</gene>
<dbReference type="Gene3D" id="1.10.10.10">
    <property type="entry name" value="Winged helix-like DNA-binding domain superfamily/Winged helix DNA-binding domain"/>
    <property type="match status" value="1"/>
</dbReference>
<accession>A0A372M5Z1</accession>
<dbReference type="InterPro" id="IPR051081">
    <property type="entry name" value="HTH_MetalResp_TranReg"/>
</dbReference>
<dbReference type="Pfam" id="PF19361">
    <property type="entry name" value="DUF5937"/>
    <property type="match status" value="1"/>
</dbReference>
<sequence>MSVSIDISGLQAERITFVTSPLAELGMALHALSEPGHHPSLRGWSSAVSSCLDPCLADRLSEADFLWRTTFSDVFLPFAGLPGRDALPAGTLAEELDQLDKLTDRQFVDAALEFTCEYPSTRPGPDVLSDSTARRRALDLAAARGPHQVAFTQRLLDDPPAVRGWLRRLIEECDEAFFADVWTRLRPELAADVRHKSELLRHRGLPDALSAVSRAVGLDEHGTRITVDKFADGRTATGSGSLALVPTSLGRPHLMVLHRYGWQPVLHYPVAAEALTTRASVEQLTRRMEALAHPVRIRLCRHLARGAYTTGELADAHGMTAPEISRHLTVLKKAGLLTTQRRGRYVLHQLDLTTVARLGGDFIENVLR</sequence>
<keyword evidence="3" id="KW-0804">Transcription</keyword>
<dbReference type="InterPro" id="IPR036388">
    <property type="entry name" value="WH-like_DNA-bd_sf"/>
</dbReference>
<dbReference type="GO" id="GO:0003677">
    <property type="term" value="F:DNA binding"/>
    <property type="evidence" value="ECO:0007669"/>
    <property type="project" value="UniProtKB-KW"/>
</dbReference>
<keyword evidence="6" id="KW-1185">Reference proteome</keyword>
<dbReference type="RefSeq" id="WP_128556095.1">
    <property type="nucleotide sequence ID" value="NZ_QUAK01000069.1"/>
</dbReference>
<dbReference type="OrthoDB" id="3396564at2"/>
<dbReference type="EMBL" id="QUAK01000069">
    <property type="protein sequence ID" value="RFU86342.1"/>
    <property type="molecule type" value="Genomic_DNA"/>
</dbReference>
<reference evidence="5 6" key="1">
    <citation type="submission" date="2018-08" db="EMBL/GenBank/DDBJ databases">
        <title>Isolation, diversity and antifungal activity of Actinobacteria from wheat.</title>
        <authorList>
            <person name="Han C."/>
        </authorList>
    </citation>
    <scope>NUCLEOTIDE SEQUENCE [LARGE SCALE GENOMIC DNA]</scope>
    <source>
        <strain evidence="5 6">NEAU-YY421</strain>
    </source>
</reference>
<keyword evidence="1" id="KW-0805">Transcription regulation</keyword>
<evidence type="ECO:0000313" key="6">
    <source>
        <dbReference type="Proteomes" id="UP000263094"/>
    </source>
</evidence>
<dbReference type="SMART" id="SM00418">
    <property type="entry name" value="HTH_ARSR"/>
    <property type="match status" value="1"/>
</dbReference>
<evidence type="ECO:0000259" key="4">
    <source>
        <dbReference type="PROSITE" id="PS50987"/>
    </source>
</evidence>
<dbReference type="Proteomes" id="UP000263094">
    <property type="component" value="Unassembled WGS sequence"/>
</dbReference>
<proteinExistence type="predicted"/>
<protein>
    <submittedName>
        <fullName evidence="5">ArsR family transcriptional regulator</fullName>
    </submittedName>
</protein>
<dbReference type="PRINTS" id="PR00778">
    <property type="entry name" value="HTHARSR"/>
</dbReference>
<evidence type="ECO:0000256" key="1">
    <source>
        <dbReference type="ARBA" id="ARBA00023015"/>
    </source>
</evidence>
<dbReference type="InterPro" id="IPR011991">
    <property type="entry name" value="ArsR-like_HTH"/>
</dbReference>
<dbReference type="PANTHER" id="PTHR33154:SF33">
    <property type="entry name" value="TRANSCRIPTIONAL REPRESSOR SDPR"/>
    <property type="match status" value="1"/>
</dbReference>
<evidence type="ECO:0000256" key="3">
    <source>
        <dbReference type="ARBA" id="ARBA00023163"/>
    </source>
</evidence>
<dbReference type="InterPro" id="IPR001845">
    <property type="entry name" value="HTH_ArsR_DNA-bd_dom"/>
</dbReference>
<feature type="domain" description="HTH arsR-type" evidence="4">
    <location>
        <begin position="276"/>
        <end position="368"/>
    </location>
</feature>
<name>A0A372M5Z1_9ACTN</name>
<dbReference type="PANTHER" id="PTHR33154">
    <property type="entry name" value="TRANSCRIPTIONAL REGULATOR, ARSR FAMILY"/>
    <property type="match status" value="1"/>
</dbReference>
<dbReference type="InterPro" id="IPR036390">
    <property type="entry name" value="WH_DNA-bd_sf"/>
</dbReference>
<keyword evidence="2" id="KW-0238">DNA-binding</keyword>
<organism evidence="5 6">
    <name type="scientific">Streptomyces triticagri</name>
    <dbReference type="NCBI Taxonomy" id="2293568"/>
    <lineage>
        <taxon>Bacteria</taxon>
        <taxon>Bacillati</taxon>
        <taxon>Actinomycetota</taxon>
        <taxon>Actinomycetes</taxon>
        <taxon>Kitasatosporales</taxon>
        <taxon>Streptomycetaceae</taxon>
        <taxon>Streptomyces</taxon>
    </lineage>
</organism>
<evidence type="ECO:0000256" key="2">
    <source>
        <dbReference type="ARBA" id="ARBA00023125"/>
    </source>
</evidence>
<dbReference type="InterPro" id="IPR045981">
    <property type="entry name" value="DUF5937"/>
</dbReference>
<evidence type="ECO:0000313" key="5">
    <source>
        <dbReference type="EMBL" id="RFU86342.1"/>
    </source>
</evidence>
<dbReference type="SUPFAM" id="SSF46785">
    <property type="entry name" value="Winged helix' DNA-binding domain"/>
    <property type="match status" value="1"/>
</dbReference>
<comment type="caution">
    <text evidence="5">The sequence shown here is derived from an EMBL/GenBank/DDBJ whole genome shotgun (WGS) entry which is preliminary data.</text>
</comment>
<dbReference type="CDD" id="cd00090">
    <property type="entry name" value="HTH_ARSR"/>
    <property type="match status" value="1"/>
</dbReference>
<dbReference type="Pfam" id="PF12840">
    <property type="entry name" value="HTH_20"/>
    <property type="match status" value="1"/>
</dbReference>
<dbReference type="NCBIfam" id="NF033788">
    <property type="entry name" value="HTH_metalloreg"/>
    <property type="match status" value="1"/>
</dbReference>